<keyword evidence="2" id="KW-0732">Signal</keyword>
<keyword evidence="4" id="KW-1185">Reference proteome</keyword>
<reference evidence="4" key="1">
    <citation type="submission" date="2016-10" db="EMBL/GenBank/DDBJ databases">
        <authorList>
            <person name="Varghese N."/>
            <person name="Submissions S."/>
        </authorList>
    </citation>
    <scope>NUCLEOTIDE SEQUENCE [LARGE SCALE GENOMIC DNA]</scope>
    <source>
        <strain evidence="4">DSM 20406</strain>
    </source>
</reference>
<dbReference type="RefSeq" id="WP_074732832.1">
    <property type="nucleotide sequence ID" value="NZ_FNYK01000091.1"/>
</dbReference>
<dbReference type="OrthoDB" id="9815841at2"/>
<dbReference type="STRING" id="322505.SAMN04487836_10393"/>
<dbReference type="SUPFAM" id="SSF101967">
    <property type="entry name" value="Adhesin YadA, collagen-binding domain"/>
    <property type="match status" value="1"/>
</dbReference>
<dbReference type="InterPro" id="IPR011049">
    <property type="entry name" value="Serralysin-like_metalloprot_C"/>
</dbReference>
<keyword evidence="1" id="KW-0175">Coiled coil</keyword>
<evidence type="ECO:0000256" key="1">
    <source>
        <dbReference type="SAM" id="Coils"/>
    </source>
</evidence>
<feature type="chain" id="PRO_5010162024" evidence="2">
    <location>
        <begin position="27"/>
        <end position="808"/>
    </location>
</feature>
<evidence type="ECO:0000313" key="4">
    <source>
        <dbReference type="Proteomes" id="UP000183028"/>
    </source>
</evidence>
<dbReference type="AlphaFoldDB" id="A0A1H6XFN9"/>
<evidence type="ECO:0000313" key="3">
    <source>
        <dbReference type="EMBL" id="SEJ27913.1"/>
    </source>
</evidence>
<feature type="coiled-coil region" evidence="1">
    <location>
        <begin position="422"/>
        <end position="449"/>
    </location>
</feature>
<dbReference type="Gene3D" id="1.10.287.950">
    <property type="entry name" value="Methyl-accepting chemotaxis protein"/>
    <property type="match status" value="1"/>
</dbReference>
<evidence type="ECO:0000256" key="2">
    <source>
        <dbReference type="SAM" id="SignalP"/>
    </source>
</evidence>
<dbReference type="eggNOG" id="COG1511">
    <property type="taxonomic scope" value="Bacteria"/>
</dbReference>
<accession>A0A1H6XFN9</accession>
<feature type="coiled-coil region" evidence="1">
    <location>
        <begin position="511"/>
        <end position="538"/>
    </location>
</feature>
<proteinExistence type="predicted"/>
<gene>
    <name evidence="3" type="ORF">SAMN04487834_10914</name>
</gene>
<dbReference type="NCBIfam" id="TIGR03057">
    <property type="entry name" value="xxxLxxG_by_4"/>
    <property type="match status" value="4"/>
</dbReference>
<feature type="signal peptide" evidence="2">
    <location>
        <begin position="1"/>
        <end position="26"/>
    </location>
</feature>
<name>A0A1H6XFN9_9FIRM</name>
<feature type="non-terminal residue" evidence="3">
    <location>
        <position position="808"/>
    </location>
</feature>
<protein>
    <submittedName>
        <fullName evidence="3">Putative membrane protein</fullName>
    </submittedName>
</protein>
<dbReference type="EMBL" id="FNYK01000091">
    <property type="protein sequence ID" value="SEJ27913.1"/>
    <property type="molecule type" value="Genomic_DNA"/>
</dbReference>
<dbReference type="InterPro" id="IPR023908">
    <property type="entry name" value="xxxLxxG_rpt"/>
</dbReference>
<sequence length="808" mass="84839">MKKNVLKKAIPLTVAATMMNVVPVAAYDKDETVYTKVDGDGNVTYQVVSEQLKSSKKEEIKDHSDLSNIKNISGDEKYKKDGNDLTWKSKGDDIFYQGKTTRQLPITVETSYKLDGQEISPKDASGKKGHVEISFKYTNNDKHDYNGKTLYTPFTIALATTLNSDNNKNVTINNGKVVNNGENNIIVGVAAPGLYESLNIDQLKSFDEIKIEFDTTDLDIKSFYSVATPKLATADDINNMFDKIDGSFDDLNKLKDATNQLVTGTSDLSKGAKTLSDGTKTFNSGLVTANSGAGLLTKNSKSLRDGASQLASGLGTLSSGSGTLVDGLKKAATGSDELTKGLAEAKVGTDQMHAGTGKLSSMKDQLTQAAFTQVAYGLQASAGTKYYATMNAQLATNEDGTAAQNAALMSAIQKAAGATGANMALKLQVQRLNEKIDASNKNADDSIANKARETVIKTAIKQGIAPADLTYEALGGLINTATEGAKNAAEGAKQAAAAAQQYAQAGDSAKVTKYQEQAKQLEEAANDAKNQATQLTVLKQSADIAATTAVETLKQVKTEVEASIYAGATQQGSNANVAYLKKVANETATGLKTSQEGTVAAYLLTTDSETLAKEVAAAYTAYKNGTKPTSKGAQIVTALNADPNNKIDGKTIFETIDSVASQTGDIDKLVNGITSLSDGLNKLYAGSSQLSSGLDTAVNKLPTLTNGISALVSGSSKLNAGTKEYTEGVDKLAGGVSQLTSAFTQIVNGSAQLSTGADKLASGMSEYKTTGIDKLTELADTLNGDSDTAKQLTKYADEYTYTATNKDA</sequence>
<dbReference type="Proteomes" id="UP000183028">
    <property type="component" value="Unassembled WGS sequence"/>
</dbReference>
<organism evidence="3 4">
    <name type="scientific">Sharpea azabuensis</name>
    <dbReference type="NCBI Taxonomy" id="322505"/>
    <lineage>
        <taxon>Bacteria</taxon>
        <taxon>Bacillati</taxon>
        <taxon>Bacillota</taxon>
        <taxon>Erysipelotrichia</taxon>
        <taxon>Erysipelotrichales</taxon>
        <taxon>Coprobacillaceae</taxon>
        <taxon>Sharpea</taxon>
    </lineage>
</organism>